<feature type="region of interest" description="Disordered" evidence="1">
    <location>
        <begin position="270"/>
        <end position="301"/>
    </location>
</feature>
<organism evidence="3 4">
    <name type="scientific">Rhizoclosmatium globosum</name>
    <dbReference type="NCBI Taxonomy" id="329046"/>
    <lineage>
        <taxon>Eukaryota</taxon>
        <taxon>Fungi</taxon>
        <taxon>Fungi incertae sedis</taxon>
        <taxon>Chytridiomycota</taxon>
        <taxon>Chytridiomycota incertae sedis</taxon>
        <taxon>Chytridiomycetes</taxon>
        <taxon>Chytridiales</taxon>
        <taxon>Chytriomycetaceae</taxon>
        <taxon>Rhizoclosmatium</taxon>
    </lineage>
</organism>
<evidence type="ECO:0000256" key="1">
    <source>
        <dbReference type="SAM" id="MobiDB-lite"/>
    </source>
</evidence>
<name>A0A1Y2BGK3_9FUNG</name>
<gene>
    <name evidence="3" type="ORF">BCR33DRAFT_723056</name>
</gene>
<dbReference type="OrthoDB" id="2115686at2759"/>
<reference evidence="3 4" key="1">
    <citation type="submission" date="2016-07" db="EMBL/GenBank/DDBJ databases">
        <title>Pervasive Adenine N6-methylation of Active Genes in Fungi.</title>
        <authorList>
            <consortium name="DOE Joint Genome Institute"/>
            <person name="Mondo S.J."/>
            <person name="Dannebaum R.O."/>
            <person name="Kuo R.C."/>
            <person name="Labutti K."/>
            <person name="Haridas S."/>
            <person name="Kuo A."/>
            <person name="Salamov A."/>
            <person name="Ahrendt S.R."/>
            <person name="Lipzen A."/>
            <person name="Sullivan W."/>
            <person name="Andreopoulos W.B."/>
            <person name="Clum A."/>
            <person name="Lindquist E."/>
            <person name="Daum C."/>
            <person name="Ramamoorthy G.K."/>
            <person name="Gryganskyi A."/>
            <person name="Culley D."/>
            <person name="Magnuson J.K."/>
            <person name="James T.Y."/>
            <person name="O'Malley M.A."/>
            <person name="Stajich J.E."/>
            <person name="Spatafora J.W."/>
            <person name="Visel A."/>
            <person name="Grigoriev I.V."/>
        </authorList>
    </citation>
    <scope>NUCLEOTIDE SEQUENCE [LARGE SCALE GENOMIC DNA]</scope>
    <source>
        <strain evidence="3 4">JEL800</strain>
    </source>
</reference>
<proteinExistence type="predicted"/>
<protein>
    <submittedName>
        <fullName evidence="3">Uncharacterized protein</fullName>
    </submittedName>
</protein>
<dbReference type="EMBL" id="MCGO01000066">
    <property type="protein sequence ID" value="ORY33846.1"/>
    <property type="molecule type" value="Genomic_DNA"/>
</dbReference>
<keyword evidence="2" id="KW-1133">Transmembrane helix</keyword>
<keyword evidence="2" id="KW-0472">Membrane</keyword>
<keyword evidence="4" id="KW-1185">Reference proteome</keyword>
<dbReference type="Proteomes" id="UP000193642">
    <property type="component" value="Unassembled WGS sequence"/>
</dbReference>
<dbReference type="AlphaFoldDB" id="A0A1Y2BGK3"/>
<sequence>MNGYSKFLDPYVWQGAIYKSSINVAVNSATGEIAVFGNDWTMSFLSSQLNQVLATIPYPMLVGMLDATTGSVVATSANVSLISQDQTSILPVNQINDPFFQDLTGYLNGAYYAPNNNLTQQLPQLVNVLTKSYAGSQMFVSRKVNGANWRLSLNTVKFGDQVYIFAIYLDVDAVESTVNEVSARTGYIMIGIIAAFLMIGTVFTLTLSRQLDLVSRQIHLLKNLKFQEVLDKDTGVKGRSFIYELAFLQEVFHEMVVVFANTIKTSHSLQSHATTTQSRHVGQSRNGTQQQSSIARPEPSHVSVGIVKAGSNGNLNGSGTDGK</sequence>
<evidence type="ECO:0000313" key="3">
    <source>
        <dbReference type="EMBL" id="ORY33846.1"/>
    </source>
</evidence>
<feature type="compositionally biased region" description="Polar residues" evidence="1">
    <location>
        <begin position="270"/>
        <end position="294"/>
    </location>
</feature>
<evidence type="ECO:0000313" key="4">
    <source>
        <dbReference type="Proteomes" id="UP000193642"/>
    </source>
</evidence>
<evidence type="ECO:0000256" key="2">
    <source>
        <dbReference type="SAM" id="Phobius"/>
    </source>
</evidence>
<comment type="caution">
    <text evidence="3">The sequence shown here is derived from an EMBL/GenBank/DDBJ whole genome shotgun (WGS) entry which is preliminary data.</text>
</comment>
<feature type="transmembrane region" description="Helical" evidence="2">
    <location>
        <begin position="186"/>
        <end position="207"/>
    </location>
</feature>
<accession>A0A1Y2BGK3</accession>
<keyword evidence="2" id="KW-0812">Transmembrane</keyword>